<feature type="domain" description="ABC transporter" evidence="10">
    <location>
        <begin position="333"/>
        <end position="568"/>
    </location>
</feature>
<dbReference type="SUPFAM" id="SSF52540">
    <property type="entry name" value="P-loop containing nucleoside triphosphate hydrolases"/>
    <property type="match status" value="1"/>
</dbReference>
<reference evidence="12" key="2">
    <citation type="submission" date="2021-04" db="EMBL/GenBank/DDBJ databases">
        <authorList>
            <person name="Gilroy R."/>
        </authorList>
    </citation>
    <scope>NUCLEOTIDE SEQUENCE</scope>
    <source>
        <strain evidence="12">CHK188-4685</strain>
    </source>
</reference>
<evidence type="ECO:0000259" key="10">
    <source>
        <dbReference type="PROSITE" id="PS50893"/>
    </source>
</evidence>
<dbReference type="FunFam" id="3.40.50.300:FF:000854">
    <property type="entry name" value="Multidrug ABC transporter ATP-binding protein"/>
    <property type="match status" value="1"/>
</dbReference>
<evidence type="ECO:0000256" key="8">
    <source>
        <dbReference type="ARBA" id="ARBA00023136"/>
    </source>
</evidence>
<evidence type="ECO:0000256" key="2">
    <source>
        <dbReference type="ARBA" id="ARBA00022448"/>
    </source>
</evidence>
<evidence type="ECO:0000256" key="9">
    <source>
        <dbReference type="SAM" id="Phobius"/>
    </source>
</evidence>
<comment type="caution">
    <text evidence="12">The sequence shown here is derived from an EMBL/GenBank/DDBJ whole genome shotgun (WGS) entry which is preliminary data.</text>
</comment>
<dbReference type="Pfam" id="PF00005">
    <property type="entry name" value="ABC_tran"/>
    <property type="match status" value="1"/>
</dbReference>
<feature type="domain" description="ABC transmembrane type-1" evidence="11">
    <location>
        <begin position="16"/>
        <end position="298"/>
    </location>
</feature>
<keyword evidence="5" id="KW-0547">Nucleotide-binding</keyword>
<feature type="transmembrane region" description="Helical" evidence="9">
    <location>
        <begin position="155"/>
        <end position="174"/>
    </location>
</feature>
<protein>
    <submittedName>
        <fullName evidence="12">ABC transporter ATP-binding protein/permease</fullName>
    </submittedName>
</protein>
<dbReference type="GO" id="GO:0005524">
    <property type="term" value="F:ATP binding"/>
    <property type="evidence" value="ECO:0007669"/>
    <property type="project" value="UniProtKB-KW"/>
</dbReference>
<dbReference type="GO" id="GO:0005886">
    <property type="term" value="C:plasma membrane"/>
    <property type="evidence" value="ECO:0007669"/>
    <property type="project" value="UniProtKB-SubCell"/>
</dbReference>
<dbReference type="SUPFAM" id="SSF90123">
    <property type="entry name" value="ABC transporter transmembrane region"/>
    <property type="match status" value="1"/>
</dbReference>
<dbReference type="PANTHER" id="PTHR43394">
    <property type="entry name" value="ATP-DEPENDENT PERMEASE MDL1, MITOCHONDRIAL"/>
    <property type="match status" value="1"/>
</dbReference>
<evidence type="ECO:0000256" key="5">
    <source>
        <dbReference type="ARBA" id="ARBA00022741"/>
    </source>
</evidence>
<feature type="transmembrane region" description="Helical" evidence="9">
    <location>
        <begin position="52"/>
        <end position="76"/>
    </location>
</feature>
<feature type="transmembrane region" description="Helical" evidence="9">
    <location>
        <begin position="15"/>
        <end position="40"/>
    </location>
</feature>
<feature type="transmembrane region" description="Helical" evidence="9">
    <location>
        <begin position="238"/>
        <end position="258"/>
    </location>
</feature>
<dbReference type="InterPro" id="IPR003593">
    <property type="entry name" value="AAA+_ATPase"/>
</dbReference>
<keyword evidence="4 9" id="KW-0812">Transmembrane</keyword>
<evidence type="ECO:0000259" key="11">
    <source>
        <dbReference type="PROSITE" id="PS50929"/>
    </source>
</evidence>
<dbReference type="InterPro" id="IPR017871">
    <property type="entry name" value="ABC_transporter-like_CS"/>
</dbReference>
<evidence type="ECO:0000313" key="12">
    <source>
        <dbReference type="EMBL" id="HJB06665.1"/>
    </source>
</evidence>
<dbReference type="Gene3D" id="3.40.50.300">
    <property type="entry name" value="P-loop containing nucleotide triphosphate hydrolases"/>
    <property type="match status" value="1"/>
</dbReference>
<evidence type="ECO:0000313" key="13">
    <source>
        <dbReference type="Proteomes" id="UP000886804"/>
    </source>
</evidence>
<dbReference type="Gene3D" id="1.20.1560.10">
    <property type="entry name" value="ABC transporter type 1, transmembrane domain"/>
    <property type="match status" value="1"/>
</dbReference>
<dbReference type="AlphaFoldDB" id="A0A9D2RJH6"/>
<evidence type="ECO:0000256" key="4">
    <source>
        <dbReference type="ARBA" id="ARBA00022692"/>
    </source>
</evidence>
<dbReference type="GO" id="GO:0015421">
    <property type="term" value="F:ABC-type oligopeptide transporter activity"/>
    <property type="evidence" value="ECO:0007669"/>
    <property type="project" value="TreeGrafter"/>
</dbReference>
<proteinExistence type="predicted"/>
<dbReference type="PROSITE" id="PS00211">
    <property type="entry name" value="ABC_TRANSPORTER_1"/>
    <property type="match status" value="1"/>
</dbReference>
<accession>A0A9D2RJH6</accession>
<keyword evidence="3" id="KW-1003">Cell membrane</keyword>
<comment type="subcellular location">
    <subcellularLocation>
        <location evidence="1">Cell membrane</location>
        <topology evidence="1">Multi-pass membrane protein</topology>
    </subcellularLocation>
</comment>
<keyword evidence="8 9" id="KW-0472">Membrane</keyword>
<dbReference type="Pfam" id="PF00664">
    <property type="entry name" value="ABC_membrane"/>
    <property type="match status" value="1"/>
</dbReference>
<dbReference type="EMBL" id="DWYS01000029">
    <property type="protein sequence ID" value="HJB06665.1"/>
    <property type="molecule type" value="Genomic_DNA"/>
</dbReference>
<dbReference type="PANTHER" id="PTHR43394:SF1">
    <property type="entry name" value="ATP-BINDING CASSETTE SUB-FAMILY B MEMBER 10, MITOCHONDRIAL"/>
    <property type="match status" value="1"/>
</dbReference>
<dbReference type="PROSITE" id="PS50929">
    <property type="entry name" value="ABC_TM1F"/>
    <property type="match status" value="1"/>
</dbReference>
<dbReference type="InterPro" id="IPR003439">
    <property type="entry name" value="ABC_transporter-like_ATP-bd"/>
</dbReference>
<organism evidence="12 13">
    <name type="scientific">Candidatus Enterocloster faecavium</name>
    <dbReference type="NCBI Taxonomy" id="2838560"/>
    <lineage>
        <taxon>Bacteria</taxon>
        <taxon>Bacillati</taxon>
        <taxon>Bacillota</taxon>
        <taxon>Clostridia</taxon>
        <taxon>Lachnospirales</taxon>
        <taxon>Lachnospiraceae</taxon>
        <taxon>Enterocloster</taxon>
    </lineage>
</organism>
<dbReference type="CDD" id="cd18548">
    <property type="entry name" value="ABC_6TM_Tm287_like"/>
    <property type="match status" value="1"/>
</dbReference>
<keyword evidence="6 12" id="KW-0067">ATP-binding</keyword>
<gene>
    <name evidence="12" type="ORF">H9716_02230</name>
</gene>
<evidence type="ECO:0000256" key="3">
    <source>
        <dbReference type="ARBA" id="ARBA00022475"/>
    </source>
</evidence>
<evidence type="ECO:0000256" key="6">
    <source>
        <dbReference type="ARBA" id="ARBA00022840"/>
    </source>
</evidence>
<dbReference type="Proteomes" id="UP000886804">
    <property type="component" value="Unassembled WGS sequence"/>
</dbReference>
<dbReference type="PROSITE" id="PS50893">
    <property type="entry name" value="ABC_TRANSPORTER_2"/>
    <property type="match status" value="1"/>
</dbReference>
<feature type="transmembrane region" description="Helical" evidence="9">
    <location>
        <begin position="129"/>
        <end position="149"/>
    </location>
</feature>
<dbReference type="GO" id="GO:0016887">
    <property type="term" value="F:ATP hydrolysis activity"/>
    <property type="evidence" value="ECO:0007669"/>
    <property type="project" value="InterPro"/>
</dbReference>
<dbReference type="InterPro" id="IPR039421">
    <property type="entry name" value="Type_1_exporter"/>
</dbReference>
<sequence>MRLILHYMCRYKRYLLLNLLGVCSFALVELGIPTLIARMINNGILTGDRGYIYSMGALLLAVAVTGALGSILLGYCSAKISTSITRDIRNDVFRRVQTFSPTEMNHFGVSSLMVRTGNDAFQIQMFVNVLLRTAMLTPMMILFSFSLTFMTSIRLSLVILATLPVILLGVLWVTRIAEPLSNRQQEELDQLNRISKENLTGLRVIRSFNNEPFEEQRFALSNDAFAGYSKKVFRLMMLTQPTFFFLMNLAILAIFWIAGSMIQAGTLQVGDLVAFQDYVFHAMFSTMLFCTVLVMYPKAAVSARRIKEVLETESIVRDGDESEEKQKGDAASLVFDHVTFVYPDGEEAVIRDISFEAKAGETVALIGSTGSGKSTLVSLIPRFYDATGGRILLNGRDLRTYPLKELRRLIGFIPQKANLFSGTIRRNLSFAKPEASDEELYEALKTAQGYDFVMKQKDGLDSLITEGGSNFSGGQKQRLSIARALVGKPEVYVFDDSFSALDFATDAKLRKALKPVTQNAVTIIVAQRVSTIMEADRILVLDKGEVAGCGTHLQLLKSCPIYYEIAASQLSEQELKTQLRKEETIHEA</sequence>
<keyword evidence="7 9" id="KW-1133">Transmembrane helix</keyword>
<dbReference type="InterPro" id="IPR011527">
    <property type="entry name" value="ABC1_TM_dom"/>
</dbReference>
<evidence type="ECO:0000256" key="1">
    <source>
        <dbReference type="ARBA" id="ARBA00004651"/>
    </source>
</evidence>
<keyword evidence="2" id="KW-0813">Transport</keyword>
<feature type="transmembrane region" description="Helical" evidence="9">
    <location>
        <begin position="278"/>
        <end position="296"/>
    </location>
</feature>
<evidence type="ECO:0000256" key="7">
    <source>
        <dbReference type="ARBA" id="ARBA00022989"/>
    </source>
</evidence>
<reference evidence="12" key="1">
    <citation type="journal article" date="2021" name="PeerJ">
        <title>Extensive microbial diversity within the chicken gut microbiome revealed by metagenomics and culture.</title>
        <authorList>
            <person name="Gilroy R."/>
            <person name="Ravi A."/>
            <person name="Getino M."/>
            <person name="Pursley I."/>
            <person name="Horton D.L."/>
            <person name="Alikhan N.F."/>
            <person name="Baker D."/>
            <person name="Gharbi K."/>
            <person name="Hall N."/>
            <person name="Watson M."/>
            <person name="Adriaenssens E.M."/>
            <person name="Foster-Nyarko E."/>
            <person name="Jarju S."/>
            <person name="Secka A."/>
            <person name="Antonio M."/>
            <person name="Oren A."/>
            <person name="Chaudhuri R.R."/>
            <person name="La Ragione R."/>
            <person name="Hildebrand F."/>
            <person name="Pallen M.J."/>
        </authorList>
    </citation>
    <scope>NUCLEOTIDE SEQUENCE</scope>
    <source>
        <strain evidence="12">CHK188-4685</strain>
    </source>
</reference>
<dbReference type="SMART" id="SM00382">
    <property type="entry name" value="AAA"/>
    <property type="match status" value="1"/>
</dbReference>
<dbReference type="InterPro" id="IPR036640">
    <property type="entry name" value="ABC1_TM_sf"/>
</dbReference>
<dbReference type="InterPro" id="IPR027417">
    <property type="entry name" value="P-loop_NTPase"/>
</dbReference>
<name>A0A9D2RJH6_9FIRM</name>